<evidence type="ECO:0000256" key="5">
    <source>
        <dbReference type="ARBA" id="ARBA00023136"/>
    </source>
</evidence>
<evidence type="ECO:0000256" key="3">
    <source>
        <dbReference type="ARBA" id="ARBA00022692"/>
    </source>
</evidence>
<keyword evidence="5 6" id="KW-0472">Membrane</keyword>
<organism evidence="8 9">
    <name type="scientific">Kitasatospora putterlickiae</name>
    <dbReference type="NCBI Taxonomy" id="221725"/>
    <lineage>
        <taxon>Bacteria</taxon>
        <taxon>Bacillati</taxon>
        <taxon>Actinomycetota</taxon>
        <taxon>Actinomycetes</taxon>
        <taxon>Kitasatosporales</taxon>
        <taxon>Streptomycetaceae</taxon>
        <taxon>Kitasatospora</taxon>
    </lineage>
</organism>
<dbReference type="InterPro" id="IPR003807">
    <property type="entry name" value="DUF202"/>
</dbReference>
<accession>A0ABN1XJR1</accession>
<evidence type="ECO:0000256" key="1">
    <source>
        <dbReference type="ARBA" id="ARBA00004651"/>
    </source>
</evidence>
<dbReference type="InterPro" id="IPR052053">
    <property type="entry name" value="IM_YidH-like"/>
</dbReference>
<evidence type="ECO:0000313" key="9">
    <source>
        <dbReference type="Proteomes" id="UP001499863"/>
    </source>
</evidence>
<gene>
    <name evidence="8" type="ORF">GCM10009639_00920</name>
</gene>
<dbReference type="Pfam" id="PF02656">
    <property type="entry name" value="DUF202"/>
    <property type="match status" value="1"/>
</dbReference>
<evidence type="ECO:0000256" key="6">
    <source>
        <dbReference type="SAM" id="Phobius"/>
    </source>
</evidence>
<comment type="caution">
    <text evidence="8">The sequence shown here is derived from an EMBL/GenBank/DDBJ whole genome shotgun (WGS) entry which is preliminary data.</text>
</comment>
<feature type="transmembrane region" description="Helical" evidence="6">
    <location>
        <begin position="103"/>
        <end position="122"/>
    </location>
</feature>
<sequence>MPKGGRRATPWYEEGEEPDYRFSLANERTFLAWFRTGLALIAAALAVAQFVPPHARGTAGAVLGAVLAVVGSLLCAVAWFRWRAVQRAMRHQRPLPRTRMPPVLAAGAAVAGLGLLLLIVRAS</sequence>
<dbReference type="Proteomes" id="UP001499863">
    <property type="component" value="Unassembled WGS sequence"/>
</dbReference>
<dbReference type="EMBL" id="BAAAKJ010000005">
    <property type="protein sequence ID" value="GAA1382152.1"/>
    <property type="molecule type" value="Genomic_DNA"/>
</dbReference>
<proteinExistence type="predicted"/>
<keyword evidence="4 6" id="KW-1133">Transmembrane helix</keyword>
<dbReference type="PANTHER" id="PTHR34187">
    <property type="entry name" value="FGR18P"/>
    <property type="match status" value="1"/>
</dbReference>
<reference evidence="8 9" key="1">
    <citation type="journal article" date="2019" name="Int. J. Syst. Evol. Microbiol.">
        <title>The Global Catalogue of Microorganisms (GCM) 10K type strain sequencing project: providing services to taxonomists for standard genome sequencing and annotation.</title>
        <authorList>
            <consortium name="The Broad Institute Genomics Platform"/>
            <consortium name="The Broad Institute Genome Sequencing Center for Infectious Disease"/>
            <person name="Wu L."/>
            <person name="Ma J."/>
        </authorList>
    </citation>
    <scope>NUCLEOTIDE SEQUENCE [LARGE SCALE GENOMIC DNA]</scope>
    <source>
        <strain evidence="8 9">JCM 12393</strain>
    </source>
</reference>
<evidence type="ECO:0000256" key="4">
    <source>
        <dbReference type="ARBA" id="ARBA00022989"/>
    </source>
</evidence>
<feature type="domain" description="DUF202" evidence="7">
    <location>
        <begin position="21"/>
        <end position="88"/>
    </location>
</feature>
<comment type="subcellular location">
    <subcellularLocation>
        <location evidence="1">Cell membrane</location>
        <topology evidence="1">Multi-pass membrane protein</topology>
    </subcellularLocation>
</comment>
<feature type="transmembrane region" description="Helical" evidence="6">
    <location>
        <begin position="57"/>
        <end position="82"/>
    </location>
</feature>
<evidence type="ECO:0000259" key="7">
    <source>
        <dbReference type="Pfam" id="PF02656"/>
    </source>
</evidence>
<keyword evidence="3 6" id="KW-0812">Transmembrane</keyword>
<protein>
    <recommendedName>
        <fullName evidence="7">DUF202 domain-containing protein</fullName>
    </recommendedName>
</protein>
<feature type="transmembrane region" description="Helical" evidence="6">
    <location>
        <begin position="30"/>
        <end position="51"/>
    </location>
</feature>
<evidence type="ECO:0000313" key="8">
    <source>
        <dbReference type="EMBL" id="GAA1382152.1"/>
    </source>
</evidence>
<dbReference type="PANTHER" id="PTHR34187:SF2">
    <property type="entry name" value="DUF202 DOMAIN-CONTAINING PROTEIN"/>
    <property type="match status" value="1"/>
</dbReference>
<keyword evidence="9" id="KW-1185">Reference proteome</keyword>
<dbReference type="RefSeq" id="WP_344322572.1">
    <property type="nucleotide sequence ID" value="NZ_BAAAKJ010000005.1"/>
</dbReference>
<name>A0ABN1XJR1_9ACTN</name>
<evidence type="ECO:0000256" key="2">
    <source>
        <dbReference type="ARBA" id="ARBA00022475"/>
    </source>
</evidence>
<keyword evidence="2" id="KW-1003">Cell membrane</keyword>